<dbReference type="EMBL" id="GDJX01007965">
    <property type="protein sequence ID" value="JAT59971.1"/>
    <property type="molecule type" value="Transcribed_RNA"/>
</dbReference>
<reference evidence="1" key="1">
    <citation type="submission" date="2015-07" db="EMBL/GenBank/DDBJ databases">
        <title>Transcriptome Assembly of Anthurium amnicola.</title>
        <authorList>
            <person name="Suzuki J."/>
        </authorList>
    </citation>
    <scope>NUCLEOTIDE SEQUENCE</scope>
</reference>
<name>A0A1D1YZB2_9ARAE</name>
<gene>
    <name evidence="1" type="primary">CG5343_1</name>
    <name evidence="1" type="ORF">g.126799</name>
</gene>
<feature type="non-terminal residue" evidence="1">
    <location>
        <position position="1"/>
    </location>
</feature>
<dbReference type="AlphaFoldDB" id="A0A1D1YZB2"/>
<accession>A0A1D1YZB2</accession>
<sequence length="221" mass="22940">SLSLSLSPRGGGGGEMAMASTAISSVPRHRILPAPLLPCSSEPTSCSCSAGGGHPIHVSLTGLSGLPTPLRRRTPYPRKRRLLYERRTVGGGRVGRWAPASVAAEDLDAILPRSVDTRELQEGLTVGGGEDDCVAGGDNHVEVLASEGGSVEDADVGFPSLASSSSSSLLGLWGEKPGGAHVEQVVDRAINATIVLAAGTAVVTKLLTIDHDYWHGWTLYE</sequence>
<evidence type="ECO:0000313" key="1">
    <source>
        <dbReference type="EMBL" id="JAT59971.1"/>
    </source>
</evidence>
<feature type="non-terminal residue" evidence="1">
    <location>
        <position position="221"/>
    </location>
</feature>
<protein>
    <submittedName>
        <fullName evidence="1">UPF0468 protein CG5343</fullName>
    </submittedName>
</protein>
<organism evidence="1">
    <name type="scientific">Anthurium amnicola</name>
    <dbReference type="NCBI Taxonomy" id="1678845"/>
    <lineage>
        <taxon>Eukaryota</taxon>
        <taxon>Viridiplantae</taxon>
        <taxon>Streptophyta</taxon>
        <taxon>Embryophyta</taxon>
        <taxon>Tracheophyta</taxon>
        <taxon>Spermatophyta</taxon>
        <taxon>Magnoliopsida</taxon>
        <taxon>Liliopsida</taxon>
        <taxon>Araceae</taxon>
        <taxon>Pothoideae</taxon>
        <taxon>Potheae</taxon>
        <taxon>Anthurium</taxon>
    </lineage>
</organism>
<proteinExistence type="predicted"/>